<reference evidence="1 2" key="1">
    <citation type="submission" date="2021-04" db="EMBL/GenBank/DDBJ databases">
        <authorList>
            <person name="Shkoporov A.N."/>
            <person name="Stockdale S.R."/>
            <person name="Guerin E."/>
            <person name="Ross R.P."/>
            <person name="Hill C."/>
        </authorList>
    </citation>
    <scope>NUCLEOTIDE SEQUENCE [LARGE SCALE GENOMIC DNA]</scope>
    <source>
        <strain evidence="2">cr17_1</strain>
    </source>
</reference>
<keyword evidence="2" id="KW-1185">Reference proteome</keyword>
<evidence type="ECO:0000313" key="1">
    <source>
        <dbReference type="EMBL" id="QWM90352.1"/>
    </source>
</evidence>
<protein>
    <submittedName>
        <fullName evidence="1">Uncharacterized protein</fullName>
    </submittedName>
</protein>
<accession>A0AAE7S1B0</accession>
<gene>
    <name evidence="1" type="primary">gp_25615</name>
</gene>
<dbReference type="Proteomes" id="UP000827442">
    <property type="component" value="Segment"/>
</dbReference>
<dbReference type="EMBL" id="MZ130488">
    <property type="protein sequence ID" value="QWM90352.1"/>
    <property type="molecule type" value="Genomic_DNA"/>
</dbReference>
<proteinExistence type="predicted"/>
<name>A0AAE7S1B0_9CAUD</name>
<dbReference type="GeneID" id="75691640"/>
<dbReference type="RefSeq" id="YP_010359924.1">
    <property type="nucleotide sequence ID" value="NC_062778.1"/>
</dbReference>
<dbReference type="KEGG" id="vg:75691640"/>
<organism evidence="1 2">
    <name type="scientific">uncultured phage cr17_1</name>
    <dbReference type="NCBI Taxonomy" id="2986404"/>
    <lineage>
        <taxon>Viruses</taxon>
        <taxon>Duplodnaviria</taxon>
        <taxon>Heunggongvirae</taxon>
        <taxon>Uroviricota</taxon>
        <taxon>Caudoviricetes</taxon>
        <taxon>Crassvirales</taxon>
        <taxon>Intestiviridae</taxon>
        <taxon>Crudevirinae</taxon>
        <taxon>Endlipuvirus</taxon>
        <taxon>Endlipuvirus intestinihominis</taxon>
    </lineage>
</organism>
<sequence length="187" mass="21239">MIKLESNLKKYSLLIPTSIKEFTPEILNSMTSNINLAPNYAIVAIIYKTKLFEFSASIDKKYPTEVGVIPIIAKISNEDANKVNTKVGYKVNIVRSLIERGEHINLPNNAISIDKVRSFIKDDPQLSKDIMTGEYFKQEGKTILESKNNSPYCYFPEFKIIPVCDIHASYDITTPINEVFVEQNKVN</sequence>
<evidence type="ECO:0000313" key="2">
    <source>
        <dbReference type="Proteomes" id="UP000827442"/>
    </source>
</evidence>